<dbReference type="EMBL" id="CAJJDN010000269">
    <property type="protein sequence ID" value="CAD8130211.1"/>
    <property type="molecule type" value="Genomic_DNA"/>
</dbReference>
<accession>A0A8S1RNG4</accession>
<organism evidence="1 2">
    <name type="scientific">Paramecium sonneborni</name>
    <dbReference type="NCBI Taxonomy" id="65129"/>
    <lineage>
        <taxon>Eukaryota</taxon>
        <taxon>Sar</taxon>
        <taxon>Alveolata</taxon>
        <taxon>Ciliophora</taxon>
        <taxon>Intramacronucleata</taxon>
        <taxon>Oligohymenophorea</taxon>
        <taxon>Peniculida</taxon>
        <taxon>Parameciidae</taxon>
        <taxon>Paramecium</taxon>
    </lineage>
</organism>
<evidence type="ECO:0000313" key="1">
    <source>
        <dbReference type="EMBL" id="CAD8130211.1"/>
    </source>
</evidence>
<comment type="caution">
    <text evidence="1">The sequence shown here is derived from an EMBL/GenBank/DDBJ whole genome shotgun (WGS) entry which is preliminary data.</text>
</comment>
<protein>
    <submittedName>
        <fullName evidence="1">Uncharacterized protein</fullName>
    </submittedName>
</protein>
<reference evidence="1" key="1">
    <citation type="submission" date="2021-01" db="EMBL/GenBank/DDBJ databases">
        <authorList>
            <consortium name="Genoscope - CEA"/>
            <person name="William W."/>
        </authorList>
    </citation>
    <scope>NUCLEOTIDE SEQUENCE</scope>
</reference>
<keyword evidence="2" id="KW-1185">Reference proteome</keyword>
<gene>
    <name evidence="1" type="ORF">PSON_ATCC_30995.1.T2690012</name>
</gene>
<evidence type="ECO:0000313" key="2">
    <source>
        <dbReference type="Proteomes" id="UP000692954"/>
    </source>
</evidence>
<dbReference type="AlphaFoldDB" id="A0A8S1RNG4"/>
<dbReference type="Proteomes" id="UP000692954">
    <property type="component" value="Unassembled WGS sequence"/>
</dbReference>
<name>A0A8S1RNG4_9CILI</name>
<sequence>MKNILRDAISTRPFLFHHIFKYFKQDLKLAIKLFQKQMNYQDCNQKKIKWQLNCCDLQLNKYSQQMVDLILTLLSLAIRHSYSQIVEILLLVIKFPQYQNEGLSVFQVNLRVMNIQSSTNLKILKEFQKLEIQKTLIEDTSEYSGMIINRISQFPKPKTPYKIIIKTMKENLIQTSKCIEGLNQNYIVKQMIKMTIFSHQIDIKKIKFINKTNNNIIKQKNYKKNKFLIIIYLDAKILLNNYCTKYSNLNMQSFIQEFQLDNMMILFQKQFNNNCYYKNLDYLIEQMLIPIPTKYTYSNFDQSKKNRQLLQIIYNRNKIKIK</sequence>
<proteinExistence type="predicted"/>